<dbReference type="Pfam" id="PF22821">
    <property type="entry name" value="ZP1_ZP4_Ig-like"/>
    <property type="match status" value="1"/>
</dbReference>
<evidence type="ECO:0000256" key="9">
    <source>
        <dbReference type="ARBA" id="ARBA00022989"/>
    </source>
</evidence>
<keyword evidence="7 22" id="KW-0812">Transmembrane</keyword>
<evidence type="ECO:0000313" key="26">
    <source>
        <dbReference type="Proteomes" id="UP000551758"/>
    </source>
</evidence>
<sequence>MQKSVFSRTSPSRNNDTMNVSFAEAPTWGELLRAGAAVPGSQGPCGAPGSPNTQPCLEPPGWDHSPAAFKLLPTTRPPGIQQVYREALLAALHRTELWIRISSSSMSDSSLWLRHTEHCTNKKTDRHSVHSGVLESETRNAALKFNKQSTATAKFSMPRSMKMRCINQKQREAHQYSDTPFKVQKAIQLGLLLPAKEEGYLPLLMVVSVAKEWVEQERRNKIRAGKPPGAQGALALGKESTGLRPVEAPSGTMWLLQSLLLYFSLSLALSGQHKPGAPDYPGVLHCGLQSFQFTVNLLSQETATPLALIAWDNRGMPRRLQNDSDCGTWVREGPGSSVVLEASYRGCYVTEWDSHYIMPVGVERTDAAGHRTVTKMELLKCPMALPALSAPSADLCDSVPEGDRLPCAPSPITQGDCTELGCCYKSEVNSCYYGNTVTSHCTQDGHFSIAVSRNVTSPPLLLTSVHLAFRNDSECNPVMATHSFALFRFPFTSCGTTRRVTGDQAVYENELVATRDVRTGSRGSITRDSIFRFQVSCSYSVNSNAFPVNVQVFTLPPPLPETQPGPLTLELRIAKDKHYISYYTVGDYPVVKLLQDPIYVEVSIRHRTDPYLGLLLHQCWATPSTNPLHQLQWPMLVKGCPYTGDNYQTQLIPVQKALDLPFPSYYRRFSIFTFSFVDSVAKRAFKGPVYLHCSASVCQPAGTPSCMITCPVARRRRSSDIHFQNSTASISSKGPMILLQATKDSLEKLHKYSIYTNLLLHPTDSPVDSQALWMAGFSGTLIIGALLVSYLAIRKWK</sequence>
<dbReference type="SMART" id="SM00241">
    <property type="entry name" value="ZP"/>
    <property type="match status" value="1"/>
</dbReference>
<evidence type="ECO:0000256" key="4">
    <source>
        <dbReference type="ARBA" id="ARBA00022525"/>
    </source>
</evidence>
<evidence type="ECO:0000256" key="6">
    <source>
        <dbReference type="ARBA" id="ARBA00022685"/>
    </source>
</evidence>
<gene>
    <name evidence="25" type="ORF">HPG69_015455</name>
</gene>
<dbReference type="GO" id="GO:0005886">
    <property type="term" value="C:plasma membrane"/>
    <property type="evidence" value="ECO:0007669"/>
    <property type="project" value="UniProtKB-SubCell"/>
</dbReference>
<proteinExistence type="inferred from homology"/>
<dbReference type="EMBL" id="JACDTQ010001574">
    <property type="protein sequence ID" value="KAF5922005.1"/>
    <property type="molecule type" value="Genomic_DNA"/>
</dbReference>
<evidence type="ECO:0000256" key="5">
    <source>
        <dbReference type="ARBA" id="ARBA00022530"/>
    </source>
</evidence>
<feature type="transmembrane region" description="Helical" evidence="22">
    <location>
        <begin position="771"/>
        <end position="793"/>
    </location>
</feature>
<evidence type="ECO:0000259" key="24">
    <source>
        <dbReference type="PROSITE" id="PS51448"/>
    </source>
</evidence>
<feature type="domain" description="ZP" evidence="23">
    <location>
        <begin position="440"/>
        <end position="717"/>
    </location>
</feature>
<dbReference type="InterPro" id="IPR048290">
    <property type="entry name" value="ZP_chr"/>
</dbReference>
<evidence type="ECO:0000256" key="17">
    <source>
        <dbReference type="ARBA" id="ARBA00040238"/>
    </source>
</evidence>
<keyword evidence="14" id="KW-0278">Fertilization</keyword>
<comment type="function">
    <text evidence="16">Component of the zona pellucida, an extracellular matrix surrounding oocytes which mediates sperm binding, induction of the acrosome reaction and prevents post-fertilization polyspermy. The zona pellucida is composed of 3 to 4 glycoproteins, ZP1, ZP2, ZP3, and ZP4. ZP4 may act as a sperm receptor.</text>
</comment>
<dbReference type="InterPro" id="IPR051148">
    <property type="entry name" value="Zona_Pellucida_Domain_gp"/>
</dbReference>
<feature type="region of interest" description="Disordered" evidence="21">
    <location>
        <begin position="39"/>
        <end position="62"/>
    </location>
</feature>
<comment type="caution">
    <text evidence="25">The sequence shown here is derived from an EMBL/GenBank/DDBJ whole genome shotgun (WGS) entry which is preliminary data.</text>
</comment>
<dbReference type="Gene3D" id="2.60.40.4100">
    <property type="entry name" value="Zona pellucida, ZP-C domain"/>
    <property type="match status" value="1"/>
</dbReference>
<keyword evidence="10 22" id="KW-0472">Membrane</keyword>
<keyword evidence="4" id="KW-0964">Secreted</keyword>
<dbReference type="GO" id="GO:0035804">
    <property type="term" value="F:structural constituent of egg coat"/>
    <property type="evidence" value="ECO:0007669"/>
    <property type="project" value="TreeGrafter"/>
</dbReference>
<keyword evidence="3" id="KW-1003">Cell membrane</keyword>
<dbReference type="GO" id="GO:0035805">
    <property type="term" value="C:egg coat"/>
    <property type="evidence" value="ECO:0007669"/>
    <property type="project" value="UniProtKB-SubCell"/>
</dbReference>
<keyword evidence="11 20" id="KW-1015">Disulfide bond</keyword>
<accession>A0A7J7F1W7</accession>
<dbReference type="InterPro" id="IPR042235">
    <property type="entry name" value="ZP-C_dom"/>
</dbReference>
<feature type="domain" description="P-type" evidence="24">
    <location>
        <begin position="394"/>
        <end position="435"/>
    </location>
</feature>
<evidence type="ECO:0000259" key="23">
    <source>
        <dbReference type="PROSITE" id="PS51034"/>
    </source>
</evidence>
<keyword evidence="9 22" id="KW-1133">Transmembrane helix</keyword>
<dbReference type="InterPro" id="IPR017957">
    <property type="entry name" value="P_trefoil_CS"/>
</dbReference>
<evidence type="ECO:0000256" key="13">
    <source>
        <dbReference type="ARBA" id="ARBA00023180"/>
    </source>
</evidence>
<dbReference type="InterPro" id="IPR017977">
    <property type="entry name" value="ZP_dom_CS"/>
</dbReference>
<evidence type="ECO:0000256" key="15">
    <source>
        <dbReference type="ARBA" id="ARBA00024183"/>
    </source>
</evidence>
<comment type="similarity">
    <text evidence="2">Belongs to the ZP domain family. ZPB subfamily.</text>
</comment>
<dbReference type="CDD" id="cd00111">
    <property type="entry name" value="Trefoil"/>
    <property type="match status" value="1"/>
</dbReference>
<organism evidence="25 26">
    <name type="scientific">Diceros bicornis minor</name>
    <name type="common">South-central black rhinoceros</name>
    <dbReference type="NCBI Taxonomy" id="77932"/>
    <lineage>
        <taxon>Eukaryota</taxon>
        <taxon>Metazoa</taxon>
        <taxon>Chordata</taxon>
        <taxon>Craniata</taxon>
        <taxon>Vertebrata</taxon>
        <taxon>Euteleostomi</taxon>
        <taxon>Mammalia</taxon>
        <taxon>Eutheria</taxon>
        <taxon>Laurasiatheria</taxon>
        <taxon>Perissodactyla</taxon>
        <taxon>Rhinocerotidae</taxon>
        <taxon>Diceros</taxon>
    </lineage>
</organism>
<dbReference type="PANTHER" id="PTHR23343:SF31">
    <property type="entry name" value="ZONA PELLUCIDA SPERM-BINDING PROTEIN 4"/>
    <property type="match status" value="1"/>
</dbReference>
<evidence type="ECO:0000256" key="20">
    <source>
        <dbReference type="PROSITE-ProRule" id="PRU00779"/>
    </source>
</evidence>
<dbReference type="GO" id="GO:0032190">
    <property type="term" value="F:acrosin binding"/>
    <property type="evidence" value="ECO:0007669"/>
    <property type="project" value="TreeGrafter"/>
</dbReference>
<dbReference type="GO" id="GO:0007339">
    <property type="term" value="P:binding of sperm to zona pellucida"/>
    <property type="evidence" value="ECO:0007669"/>
    <property type="project" value="TreeGrafter"/>
</dbReference>
<evidence type="ECO:0000256" key="2">
    <source>
        <dbReference type="ARBA" id="ARBA00010863"/>
    </source>
</evidence>
<evidence type="ECO:0000256" key="21">
    <source>
        <dbReference type="SAM" id="MobiDB-lite"/>
    </source>
</evidence>
<name>A0A7J7F1W7_DICBM</name>
<dbReference type="PROSITE" id="PS51448">
    <property type="entry name" value="P_TREFOIL_2"/>
    <property type="match status" value="1"/>
</dbReference>
<evidence type="ECO:0000256" key="1">
    <source>
        <dbReference type="ARBA" id="ARBA00004251"/>
    </source>
</evidence>
<keyword evidence="13" id="KW-0325">Glycoprotein</keyword>
<dbReference type="SMART" id="SM00018">
    <property type="entry name" value="PD"/>
    <property type="match status" value="1"/>
</dbReference>
<comment type="subcellular location">
    <subcellularLocation>
        <location evidence="1">Cell membrane</location>
        <topology evidence="1">Single-pass type I membrane protein</topology>
    </subcellularLocation>
    <subcellularLocation>
        <location evidence="15">Zona pellucida</location>
    </subcellularLocation>
</comment>
<keyword evidence="6" id="KW-0165">Cleavage on pair of basic residues</keyword>
<dbReference type="Gene3D" id="2.60.40.3210">
    <property type="entry name" value="Zona pellucida, ZP-N domain"/>
    <property type="match status" value="1"/>
</dbReference>
<dbReference type="GO" id="GO:0060468">
    <property type="term" value="P:prevention of polyspermy"/>
    <property type="evidence" value="ECO:0007669"/>
    <property type="project" value="TreeGrafter"/>
</dbReference>
<dbReference type="Pfam" id="PF00088">
    <property type="entry name" value="Trefoil"/>
    <property type="match status" value="1"/>
</dbReference>
<evidence type="ECO:0000256" key="14">
    <source>
        <dbReference type="ARBA" id="ARBA00023279"/>
    </source>
</evidence>
<dbReference type="SUPFAM" id="SSF57492">
    <property type="entry name" value="Trefoil"/>
    <property type="match status" value="1"/>
</dbReference>
<dbReference type="PANTHER" id="PTHR23343">
    <property type="entry name" value="ZONA PELLUCIDA SPERM-BINDING PROTEIN"/>
    <property type="match status" value="1"/>
</dbReference>
<dbReference type="PROSITE" id="PS00682">
    <property type="entry name" value="ZP_1"/>
    <property type="match status" value="1"/>
</dbReference>
<evidence type="ECO:0000256" key="3">
    <source>
        <dbReference type="ARBA" id="ARBA00022475"/>
    </source>
</evidence>
<dbReference type="InterPro" id="IPR054554">
    <property type="entry name" value="ZP1/4_Ig-like"/>
</dbReference>
<keyword evidence="5" id="KW-0272">Extracellular matrix</keyword>
<dbReference type="InterPro" id="IPR001507">
    <property type="entry name" value="ZP_dom"/>
</dbReference>
<reference evidence="25 26" key="1">
    <citation type="journal article" date="2020" name="Mol. Biol. Evol.">
        <title>Interspecific Gene Flow and the Evolution of Specialization in Black and White Rhinoceros.</title>
        <authorList>
            <person name="Moodley Y."/>
            <person name="Westbury M.V."/>
            <person name="Russo I.M."/>
            <person name="Gopalakrishnan S."/>
            <person name="Rakotoarivelo A."/>
            <person name="Olsen R.A."/>
            <person name="Prost S."/>
            <person name="Tunstall T."/>
            <person name="Ryder O.A."/>
            <person name="Dalen L."/>
            <person name="Bruford M.W."/>
        </authorList>
    </citation>
    <scope>NUCLEOTIDE SEQUENCE [LARGE SCALE GENOMIC DNA]</scope>
    <source>
        <strain evidence="25">SBR-YM</strain>
        <tissue evidence="25">Skin</tissue>
    </source>
</reference>
<evidence type="ECO:0000256" key="11">
    <source>
        <dbReference type="ARBA" id="ARBA00023157"/>
    </source>
</evidence>
<keyword evidence="12" id="KW-0675">Receptor</keyword>
<dbReference type="FunFam" id="2.60.40.4100:FF:000004">
    <property type="entry name" value="Zona pellucida sperm-binding protein 2"/>
    <property type="match status" value="1"/>
</dbReference>
<evidence type="ECO:0000256" key="16">
    <source>
        <dbReference type="ARBA" id="ARBA00037545"/>
    </source>
</evidence>
<evidence type="ECO:0000256" key="8">
    <source>
        <dbReference type="ARBA" id="ARBA00022729"/>
    </source>
</evidence>
<evidence type="ECO:0000256" key="10">
    <source>
        <dbReference type="ARBA" id="ARBA00023136"/>
    </source>
</evidence>
<dbReference type="Pfam" id="PF00100">
    <property type="entry name" value="Zona_pellucida"/>
    <property type="match status" value="1"/>
</dbReference>
<dbReference type="Gene3D" id="4.10.110.10">
    <property type="entry name" value="Spasmolytic Protein, domain 1"/>
    <property type="match status" value="1"/>
</dbReference>
<evidence type="ECO:0000256" key="18">
    <source>
        <dbReference type="ARBA" id="ARBA00042273"/>
    </source>
</evidence>
<comment type="caution">
    <text evidence="20">Lacks conserved residue(s) required for the propagation of feature annotation.</text>
</comment>
<keyword evidence="8" id="KW-0732">Signal</keyword>
<dbReference type="InterPro" id="IPR055355">
    <property type="entry name" value="ZP-C"/>
</dbReference>
<keyword evidence="26" id="KW-1185">Reference proteome</keyword>
<feature type="disulfide bond" evidence="20">
    <location>
        <begin position="407"/>
        <end position="422"/>
    </location>
</feature>
<dbReference type="AlphaFoldDB" id="A0A7J7F1W7"/>
<dbReference type="PROSITE" id="PS51034">
    <property type="entry name" value="ZP_2"/>
    <property type="match status" value="1"/>
</dbReference>
<dbReference type="Pfam" id="PF23344">
    <property type="entry name" value="ZP-N"/>
    <property type="match status" value="1"/>
</dbReference>
<dbReference type="InterPro" id="IPR000519">
    <property type="entry name" value="P_trefoil_dom"/>
</dbReference>
<evidence type="ECO:0000313" key="25">
    <source>
        <dbReference type="EMBL" id="KAF5922005.1"/>
    </source>
</evidence>
<dbReference type="InterPro" id="IPR044913">
    <property type="entry name" value="P_trefoil_dom_sf"/>
</dbReference>
<evidence type="ECO:0000256" key="19">
    <source>
        <dbReference type="ARBA" id="ARBA00042573"/>
    </source>
</evidence>
<dbReference type="InterPro" id="IPR055356">
    <property type="entry name" value="ZP-N"/>
</dbReference>
<dbReference type="PROSITE" id="PS00025">
    <property type="entry name" value="P_TREFOIL_1"/>
    <property type="match status" value="1"/>
</dbReference>
<dbReference type="Proteomes" id="UP000551758">
    <property type="component" value="Unassembled WGS sequence"/>
</dbReference>
<dbReference type="PRINTS" id="PR00023">
    <property type="entry name" value="ZPELLUCIDA"/>
</dbReference>
<evidence type="ECO:0000256" key="12">
    <source>
        <dbReference type="ARBA" id="ARBA00023170"/>
    </source>
</evidence>
<evidence type="ECO:0000256" key="7">
    <source>
        <dbReference type="ARBA" id="ARBA00022692"/>
    </source>
</evidence>
<evidence type="ECO:0000256" key="22">
    <source>
        <dbReference type="SAM" id="Phobius"/>
    </source>
</evidence>
<protein>
    <recommendedName>
        <fullName evidence="17">Zona pellucida sperm-binding protein 4</fullName>
    </recommendedName>
    <alternativeName>
        <fullName evidence="19">Zona pellucida glycoprotein 4</fullName>
    </alternativeName>
    <alternativeName>
        <fullName evidence="18">Zona pellucida protein B</fullName>
    </alternativeName>
</protein>